<dbReference type="PANTHER" id="PTHR42744:SF1">
    <property type="entry name" value="BINDING-PROTEIN-DEPENDENT TRANSPORT SYSTEMS INNER MEMBRANE COMPONENT"/>
    <property type="match status" value="1"/>
</dbReference>
<evidence type="ECO:0000256" key="2">
    <source>
        <dbReference type="ARBA" id="ARBA00022692"/>
    </source>
</evidence>
<evidence type="ECO:0000256" key="3">
    <source>
        <dbReference type="ARBA" id="ARBA00022989"/>
    </source>
</evidence>
<feature type="transmembrane region" description="Helical" evidence="5">
    <location>
        <begin position="107"/>
        <end position="130"/>
    </location>
</feature>
<evidence type="ECO:0000256" key="5">
    <source>
        <dbReference type="RuleBase" id="RU363032"/>
    </source>
</evidence>
<comment type="similarity">
    <text evidence="5">Belongs to the binding-protein-dependent transport system permease family.</text>
</comment>
<keyword evidence="8" id="KW-1185">Reference proteome</keyword>
<dbReference type="EMBL" id="JAUYVI010000004">
    <property type="protein sequence ID" value="MDQ7248428.1"/>
    <property type="molecule type" value="Genomic_DNA"/>
</dbReference>
<feature type="transmembrane region" description="Helical" evidence="5">
    <location>
        <begin position="443"/>
        <end position="463"/>
    </location>
</feature>
<dbReference type="CDD" id="cd06261">
    <property type="entry name" value="TM_PBP2"/>
    <property type="match status" value="2"/>
</dbReference>
<dbReference type="Proteomes" id="UP001230156">
    <property type="component" value="Unassembled WGS sequence"/>
</dbReference>
<feature type="transmembrane region" description="Helical" evidence="5">
    <location>
        <begin position="180"/>
        <end position="201"/>
    </location>
</feature>
<feature type="transmembrane region" description="Helical" evidence="5">
    <location>
        <begin position="21"/>
        <end position="41"/>
    </location>
</feature>
<reference evidence="8" key="1">
    <citation type="submission" date="2023-08" db="EMBL/GenBank/DDBJ databases">
        <title>Rhodospirillaceae gen. nov., a novel taxon isolated from the Yangtze River Yuezi River estuary sludge.</title>
        <authorList>
            <person name="Ruan L."/>
        </authorList>
    </citation>
    <scope>NUCLEOTIDE SEQUENCE [LARGE SCALE GENOMIC DNA]</scope>
    <source>
        <strain evidence="8">R-7</strain>
    </source>
</reference>
<evidence type="ECO:0000313" key="8">
    <source>
        <dbReference type="Proteomes" id="UP001230156"/>
    </source>
</evidence>
<feature type="transmembrane region" description="Helical" evidence="5">
    <location>
        <begin position="380"/>
        <end position="403"/>
    </location>
</feature>
<feature type="domain" description="ABC transmembrane type-1" evidence="6">
    <location>
        <begin position="380"/>
        <end position="566"/>
    </location>
</feature>
<feature type="transmembrane region" description="Helical" evidence="5">
    <location>
        <begin position="548"/>
        <end position="567"/>
    </location>
</feature>
<dbReference type="InterPro" id="IPR035906">
    <property type="entry name" value="MetI-like_sf"/>
</dbReference>
<feature type="transmembrane region" description="Helical" evidence="5">
    <location>
        <begin position="415"/>
        <end position="437"/>
    </location>
</feature>
<accession>A0ABU0YP58</accession>
<keyword evidence="5" id="KW-0813">Transport</keyword>
<dbReference type="Gene3D" id="1.10.3720.10">
    <property type="entry name" value="MetI-like"/>
    <property type="match status" value="2"/>
</dbReference>
<evidence type="ECO:0000256" key="4">
    <source>
        <dbReference type="ARBA" id="ARBA00023136"/>
    </source>
</evidence>
<dbReference type="Pfam" id="PF00528">
    <property type="entry name" value="BPD_transp_1"/>
    <property type="match status" value="2"/>
</dbReference>
<dbReference type="InterPro" id="IPR000515">
    <property type="entry name" value="MetI-like"/>
</dbReference>
<dbReference type="SUPFAM" id="SSF161098">
    <property type="entry name" value="MetI-like"/>
    <property type="match status" value="2"/>
</dbReference>
<evidence type="ECO:0000256" key="1">
    <source>
        <dbReference type="ARBA" id="ARBA00004651"/>
    </source>
</evidence>
<feature type="domain" description="ABC transmembrane type-1" evidence="6">
    <location>
        <begin position="69"/>
        <end position="264"/>
    </location>
</feature>
<dbReference type="RefSeq" id="WP_379955909.1">
    <property type="nucleotide sequence ID" value="NZ_JAUYVI010000004.1"/>
</dbReference>
<keyword evidence="4 5" id="KW-0472">Membrane</keyword>
<dbReference type="PANTHER" id="PTHR42744">
    <property type="entry name" value="BINDING-PROTEIN-DEPENDENT TRANSPORT SYSTEMS INNER MEMBRANE COMPONENT"/>
    <property type="match status" value="1"/>
</dbReference>
<evidence type="ECO:0000313" key="7">
    <source>
        <dbReference type="EMBL" id="MDQ7248428.1"/>
    </source>
</evidence>
<evidence type="ECO:0000259" key="6">
    <source>
        <dbReference type="PROSITE" id="PS50928"/>
    </source>
</evidence>
<comment type="caution">
    <text evidence="7">The sequence shown here is derived from an EMBL/GenBank/DDBJ whole genome shotgun (WGS) entry which is preliminary data.</text>
</comment>
<feature type="transmembrane region" description="Helical" evidence="5">
    <location>
        <begin position="244"/>
        <end position="264"/>
    </location>
</feature>
<protein>
    <submittedName>
        <fullName evidence="7">ABC transporter permease subunit</fullName>
    </submittedName>
</protein>
<name>A0ABU0YP58_9PROT</name>
<gene>
    <name evidence="7" type="ORF">Q8A70_12160</name>
</gene>
<proteinExistence type="inferred from homology"/>
<dbReference type="PROSITE" id="PS50928">
    <property type="entry name" value="ABC_TM1"/>
    <property type="match status" value="2"/>
</dbReference>
<keyword evidence="2 5" id="KW-0812">Transmembrane</keyword>
<feature type="transmembrane region" description="Helical" evidence="5">
    <location>
        <begin position="76"/>
        <end position="95"/>
    </location>
</feature>
<feature type="transmembrane region" description="Helical" evidence="5">
    <location>
        <begin position="340"/>
        <end position="360"/>
    </location>
</feature>
<comment type="subcellular location">
    <subcellularLocation>
        <location evidence="1 5">Cell membrane</location>
        <topology evidence="1 5">Multi-pass membrane protein</topology>
    </subcellularLocation>
</comment>
<sequence>MLRQSSPVSVQAGALQGVRRGFSLYDLVAAGLILAFLLAFADASRHMAAPMAAESRPISLSPWDLPLYALRSTMRMLAAMAASLVFTFAFASLAAKSRRAETILVPLLDILQSVPVLGFISVTVTAFMALAPGHALGAELAAIFAIFTSQAWNMAFSFYQSLKTIPDDLKEASRSLRFSAWMRFWRLEVPFAAPALIWNMMMSMSGGWFFVVACEAINVGSTNLLLPGIGSYIAVAVADRNLTAIAWAIAMMLAVILIYDQLLFRPLVAWSYRFRAGEEDETPRPRPWMLKVLQRSSLIDLATRPVLAGFDASLRWTRLAAEKQIGPMEPDQARPIGDRLWNAGLIIVGLAGAAFFALHVHRAFPNRDIVAAFLLGLPTLARVLVLIALASLVWVPIGIYIGLRPRLAAAVQPVAQMLAAFPANLLFPLAVSAIVFLDLNPDVWLSPLMVLGTQWYILFNVIAGASAIPRDLKDASGNLGLKGWLWWRDFALPAIFPYYLTGAITASGGSWNAAIVAEWVSWGDKHLAAHGIGAFIADATQKGDMDRVVLGIVVMIVYVIGLNRLLWRPLFALAERKYRMN</sequence>
<organism evidence="7 8">
    <name type="scientific">Dongia sedimenti</name>
    <dbReference type="NCBI Taxonomy" id="3064282"/>
    <lineage>
        <taxon>Bacteria</taxon>
        <taxon>Pseudomonadati</taxon>
        <taxon>Pseudomonadota</taxon>
        <taxon>Alphaproteobacteria</taxon>
        <taxon>Rhodospirillales</taxon>
        <taxon>Dongiaceae</taxon>
        <taxon>Dongia</taxon>
    </lineage>
</organism>
<keyword evidence="3 5" id="KW-1133">Transmembrane helix</keyword>